<keyword evidence="3" id="KW-1185">Reference proteome</keyword>
<organism evidence="2 3">
    <name type="scientific">Psilocybe cyanescens</name>
    <dbReference type="NCBI Taxonomy" id="93625"/>
    <lineage>
        <taxon>Eukaryota</taxon>
        <taxon>Fungi</taxon>
        <taxon>Dikarya</taxon>
        <taxon>Basidiomycota</taxon>
        <taxon>Agaricomycotina</taxon>
        <taxon>Agaricomycetes</taxon>
        <taxon>Agaricomycetidae</taxon>
        <taxon>Agaricales</taxon>
        <taxon>Agaricineae</taxon>
        <taxon>Strophariaceae</taxon>
        <taxon>Psilocybe</taxon>
    </lineage>
</organism>
<feature type="signal peptide" evidence="1">
    <location>
        <begin position="1"/>
        <end position="22"/>
    </location>
</feature>
<gene>
    <name evidence="2" type="ORF">CVT25_000147</name>
</gene>
<dbReference type="EMBL" id="NHYD01002357">
    <property type="protein sequence ID" value="PPQ87157.1"/>
    <property type="molecule type" value="Genomic_DNA"/>
</dbReference>
<evidence type="ECO:0000313" key="3">
    <source>
        <dbReference type="Proteomes" id="UP000283269"/>
    </source>
</evidence>
<dbReference type="Proteomes" id="UP000283269">
    <property type="component" value="Unassembled WGS sequence"/>
</dbReference>
<keyword evidence="1" id="KW-0732">Signal</keyword>
<proteinExistence type="predicted"/>
<name>A0A409X8X0_PSICY</name>
<dbReference type="InParanoid" id="A0A409X8X0"/>
<evidence type="ECO:0000256" key="1">
    <source>
        <dbReference type="SAM" id="SignalP"/>
    </source>
</evidence>
<evidence type="ECO:0000313" key="2">
    <source>
        <dbReference type="EMBL" id="PPQ87157.1"/>
    </source>
</evidence>
<dbReference type="AlphaFoldDB" id="A0A409X8X0"/>
<accession>A0A409X8X0</accession>
<protein>
    <submittedName>
        <fullName evidence="2">Uncharacterized protein</fullName>
    </submittedName>
</protein>
<comment type="caution">
    <text evidence="2">The sequence shown here is derived from an EMBL/GenBank/DDBJ whole genome shotgun (WGS) entry which is preliminary data.</text>
</comment>
<reference evidence="2 3" key="1">
    <citation type="journal article" date="2018" name="Evol. Lett.">
        <title>Horizontal gene cluster transfer increased hallucinogenic mushroom diversity.</title>
        <authorList>
            <person name="Reynolds H.T."/>
            <person name="Vijayakumar V."/>
            <person name="Gluck-Thaler E."/>
            <person name="Korotkin H.B."/>
            <person name="Matheny P.B."/>
            <person name="Slot J.C."/>
        </authorList>
    </citation>
    <scope>NUCLEOTIDE SEQUENCE [LARGE SCALE GENOMIC DNA]</scope>
    <source>
        <strain evidence="2 3">2631</strain>
    </source>
</reference>
<feature type="chain" id="PRO_5019328837" evidence="1">
    <location>
        <begin position="23"/>
        <end position="150"/>
    </location>
</feature>
<sequence>MLSKAIFTIGLAVVAMITIASAIPTSNNVFEERAASTDPAVELCTGNIGTGCVTMPVTSDICINFIGGFAFLDKEVSAVVVPRSIVCTFFTAYWPHAGIWNCSNFACFSLSGGSQVVLQSGTWSFSTPVPGTGGNVNFNDQASSFSCSAV</sequence>
<dbReference type="OrthoDB" id="2884912at2759"/>